<dbReference type="EMBL" id="GG658170">
    <property type="protein sequence ID" value="EEO29832.1"/>
    <property type="molecule type" value="Genomic_DNA"/>
</dbReference>
<protein>
    <submittedName>
        <fullName evidence="1">Uncharacterized protein</fullName>
    </submittedName>
</protein>
<reference evidence="1 2" key="1">
    <citation type="submission" date="2009-02" db="EMBL/GenBank/DDBJ databases">
        <title>The Genome Sequence of Oxalobacter formigenes OXCC13.</title>
        <authorList>
            <consortium name="The Broad Institute Genome Sequencing Platform"/>
            <person name="Ward D."/>
            <person name="Young S.K."/>
            <person name="Kodira C.D."/>
            <person name="Zeng Q."/>
            <person name="Koehrsen M."/>
            <person name="Alvarado L."/>
            <person name="Berlin A."/>
            <person name="Borenstein D."/>
            <person name="Chen Z."/>
            <person name="Engels R."/>
            <person name="Freedman E."/>
            <person name="Gellesch M."/>
            <person name="Goldberg J."/>
            <person name="Griggs A."/>
            <person name="Gujja S."/>
            <person name="Heiman D."/>
            <person name="Hepburn T."/>
            <person name="Howarth C."/>
            <person name="Jen D."/>
            <person name="Larson L."/>
            <person name="Lewis B."/>
            <person name="Mehta T."/>
            <person name="Park D."/>
            <person name="Pearson M."/>
            <person name="Roberts A."/>
            <person name="Saif S."/>
            <person name="Shea T."/>
            <person name="Shenoy N."/>
            <person name="Sisk P."/>
            <person name="Stolte C."/>
            <person name="Sykes S."/>
            <person name="Walk T."/>
            <person name="White J."/>
            <person name="Yandava C."/>
            <person name="Allison M.J."/>
            <person name="Lander E."/>
            <person name="Nusbaum C."/>
            <person name="Galagan J."/>
            <person name="Birren B."/>
        </authorList>
    </citation>
    <scope>NUCLEOTIDE SEQUENCE [LARGE SCALE GENOMIC DNA]</scope>
    <source>
        <strain evidence="1 2">OXCC13</strain>
    </source>
</reference>
<dbReference type="OrthoDB" id="4420885at2"/>
<name>C3X9F6_OXAFO</name>
<evidence type="ECO:0000313" key="2">
    <source>
        <dbReference type="Proteomes" id="UP000005089"/>
    </source>
</evidence>
<gene>
    <name evidence="1" type="ORF">OFBG_00860</name>
</gene>
<sequence length="100" mass="11392">MNEKNNLTDSLRWMNVWGEVINANGERKTARMRTANSYSLTVTGSLAVIDYLMNHRPDGGTYTPAKLIGTDQLMRLPESGTLEIVWFKVNVFSFEFALYI</sequence>
<proteinExistence type="predicted"/>
<dbReference type="AlphaFoldDB" id="C3X9F6"/>
<dbReference type="eggNOG" id="COG3268">
    <property type="taxonomic scope" value="Bacteria"/>
</dbReference>
<keyword evidence="2" id="KW-1185">Reference proteome</keyword>
<dbReference type="GeneID" id="77135179"/>
<dbReference type="RefSeq" id="WP_005880592.1">
    <property type="nucleotide sequence ID" value="NZ_CP019430.1"/>
</dbReference>
<dbReference type="Proteomes" id="UP000005089">
    <property type="component" value="Unassembled WGS sequence"/>
</dbReference>
<dbReference type="HOGENOM" id="CLU_2303093_0_0_4"/>
<evidence type="ECO:0000313" key="1">
    <source>
        <dbReference type="EMBL" id="EEO29832.1"/>
    </source>
</evidence>
<organism evidence="1 2">
    <name type="scientific">Oxalobacter formigenes OXCC13</name>
    <dbReference type="NCBI Taxonomy" id="556269"/>
    <lineage>
        <taxon>Bacteria</taxon>
        <taxon>Pseudomonadati</taxon>
        <taxon>Pseudomonadota</taxon>
        <taxon>Betaproteobacteria</taxon>
        <taxon>Burkholderiales</taxon>
        <taxon>Oxalobacteraceae</taxon>
        <taxon>Oxalobacter</taxon>
    </lineage>
</organism>
<accession>C3X9F6</accession>